<gene>
    <name evidence="2" type="ORF">IXB28_03020</name>
</gene>
<dbReference type="InterPro" id="IPR053840">
    <property type="entry name" value="Hfq_1"/>
</dbReference>
<keyword evidence="3" id="KW-1185">Reference proteome</keyword>
<feature type="domain" description="Hfq-related" evidence="1">
    <location>
        <begin position="9"/>
        <end position="67"/>
    </location>
</feature>
<comment type="caution">
    <text evidence="2">The sequence shown here is derived from an EMBL/GenBank/DDBJ whole genome shotgun (WGS) entry which is preliminary data.</text>
</comment>
<organism evidence="2 3">
    <name type="scientific">Leptothoe kymatousa TAU-MAC 1615</name>
    <dbReference type="NCBI Taxonomy" id="2364775"/>
    <lineage>
        <taxon>Bacteria</taxon>
        <taxon>Bacillati</taxon>
        <taxon>Cyanobacteriota</taxon>
        <taxon>Cyanophyceae</taxon>
        <taxon>Nodosilineales</taxon>
        <taxon>Cymatolegaceae</taxon>
        <taxon>Leptothoe</taxon>
        <taxon>Leptothoe kymatousa</taxon>
    </lineage>
</organism>
<reference evidence="2 3" key="1">
    <citation type="journal article" date="2021" name="Mar. Drugs">
        <title>Genome Reduction and Secondary Metabolism of the Marine Sponge-Associated Cyanobacterium Leptothoe.</title>
        <authorList>
            <person name="Konstantinou D."/>
            <person name="Popin R.V."/>
            <person name="Fewer D.P."/>
            <person name="Sivonen K."/>
            <person name="Gkelis S."/>
        </authorList>
    </citation>
    <scope>NUCLEOTIDE SEQUENCE [LARGE SCALE GENOMIC DNA]</scope>
    <source>
        <strain evidence="2 3">TAU-MAC 1615</strain>
    </source>
</reference>
<dbReference type="NCBIfam" id="NF047718">
    <property type="entry name" value="Hfq_rel_Cyano"/>
    <property type="match status" value="1"/>
</dbReference>
<evidence type="ECO:0000313" key="3">
    <source>
        <dbReference type="Proteomes" id="UP001196661"/>
    </source>
</evidence>
<dbReference type="Proteomes" id="UP001196661">
    <property type="component" value="Unassembled WGS sequence"/>
</dbReference>
<dbReference type="InterPro" id="IPR010920">
    <property type="entry name" value="LSM_dom_sf"/>
</dbReference>
<sequence length="70" mass="7566">MATEFDTGLPSVRQLQGVIREQSTVEVKLLTGDVLNGMIVWQDAHAICLSVDGATMLMMRAAIAYVKISA</sequence>
<dbReference type="RefSeq" id="WP_215617068.1">
    <property type="nucleotide sequence ID" value="NZ_JADOER010000004.1"/>
</dbReference>
<dbReference type="Gene3D" id="2.30.30.100">
    <property type="match status" value="1"/>
</dbReference>
<evidence type="ECO:0000259" key="1">
    <source>
        <dbReference type="Pfam" id="PF21979"/>
    </source>
</evidence>
<protein>
    <submittedName>
        <fullName evidence="2">RNA chaperone Hfq</fullName>
    </submittedName>
</protein>
<evidence type="ECO:0000313" key="2">
    <source>
        <dbReference type="EMBL" id="MBT9311166.1"/>
    </source>
</evidence>
<name>A0ABS5Y021_9CYAN</name>
<accession>A0ABS5Y021</accession>
<proteinExistence type="predicted"/>
<dbReference type="EMBL" id="JADOER010000004">
    <property type="protein sequence ID" value="MBT9311166.1"/>
    <property type="molecule type" value="Genomic_DNA"/>
</dbReference>
<dbReference type="SUPFAM" id="SSF50182">
    <property type="entry name" value="Sm-like ribonucleoproteins"/>
    <property type="match status" value="1"/>
</dbReference>
<dbReference type="Pfam" id="PF21979">
    <property type="entry name" value="Hfq_1"/>
    <property type="match status" value="1"/>
</dbReference>